<dbReference type="RefSeq" id="WP_179765558.1">
    <property type="nucleotide sequence ID" value="NZ_JACCFO010000001.1"/>
</dbReference>
<evidence type="ECO:0000313" key="2">
    <source>
        <dbReference type="EMBL" id="NYI93778.1"/>
    </source>
</evidence>
<dbReference type="EMBL" id="JACCFO010000001">
    <property type="protein sequence ID" value="NYI93778.1"/>
    <property type="molecule type" value="Genomic_DNA"/>
</dbReference>
<comment type="caution">
    <text evidence="2">The sequence shown here is derived from an EMBL/GenBank/DDBJ whole genome shotgun (WGS) entry which is preliminary data.</text>
</comment>
<gene>
    <name evidence="2" type="ORF">HNR12_000055</name>
</gene>
<dbReference type="InterPro" id="IPR000836">
    <property type="entry name" value="PRTase_dom"/>
</dbReference>
<keyword evidence="2" id="KW-0808">Transferase</keyword>
<reference evidence="2 3" key="1">
    <citation type="submission" date="2020-07" db="EMBL/GenBank/DDBJ databases">
        <title>Sequencing the genomes of 1000 actinobacteria strains.</title>
        <authorList>
            <person name="Klenk H.-P."/>
        </authorList>
    </citation>
    <scope>NUCLEOTIDE SEQUENCE [LARGE SCALE GENOMIC DNA]</scope>
    <source>
        <strain evidence="2 3">DSM 45927</strain>
    </source>
</reference>
<accession>A0A853BEC0</accession>
<dbReference type="Proteomes" id="UP000575985">
    <property type="component" value="Unassembled WGS sequence"/>
</dbReference>
<dbReference type="Gene3D" id="3.40.50.2020">
    <property type="match status" value="1"/>
</dbReference>
<name>A0A853BEC0_9ACTN</name>
<protein>
    <submittedName>
        <fullName evidence="2">Putative phosphoribosyltransferase</fullName>
    </submittedName>
</protein>
<keyword evidence="3" id="KW-1185">Reference proteome</keyword>
<dbReference type="SUPFAM" id="SSF53271">
    <property type="entry name" value="PRTase-like"/>
    <property type="match status" value="1"/>
</dbReference>
<organism evidence="2 3">
    <name type="scientific">Streptomonospora nanhaiensis</name>
    <dbReference type="NCBI Taxonomy" id="1323731"/>
    <lineage>
        <taxon>Bacteria</taxon>
        <taxon>Bacillati</taxon>
        <taxon>Actinomycetota</taxon>
        <taxon>Actinomycetes</taxon>
        <taxon>Streptosporangiales</taxon>
        <taxon>Nocardiopsidaceae</taxon>
        <taxon>Streptomonospora</taxon>
    </lineage>
</organism>
<dbReference type="GO" id="GO:0016757">
    <property type="term" value="F:glycosyltransferase activity"/>
    <property type="evidence" value="ECO:0007669"/>
    <property type="project" value="UniProtKB-KW"/>
</dbReference>
<dbReference type="InterPro" id="IPR029057">
    <property type="entry name" value="PRTase-like"/>
</dbReference>
<evidence type="ECO:0000259" key="1">
    <source>
        <dbReference type="Pfam" id="PF00156"/>
    </source>
</evidence>
<proteinExistence type="predicted"/>
<dbReference type="Gene3D" id="3.30.1310.20">
    <property type="entry name" value="PRTase-like"/>
    <property type="match status" value="1"/>
</dbReference>
<dbReference type="AlphaFoldDB" id="A0A853BEC0"/>
<sequence length="212" mass="22439">MRVFRDRAEAGALLAERVAHLDLADPVVLALPRGGVPVGRAVAERLGVALDVLVVRKIATERNPETAVGAVTAEGAPVIDPHLCRMAGADTVELARTAAAEQDEARRRVRAYRGGRPAPEVAGRDAVVVDDGLATGMSARAALLSLREDEPASLTLAVPVCAPDAARALGDVCDRVVCVHSPPDFRAVSLWYASFPQVDDDEVREVLERARG</sequence>
<dbReference type="Pfam" id="PF00156">
    <property type="entry name" value="Pribosyltran"/>
    <property type="match status" value="1"/>
</dbReference>
<keyword evidence="2" id="KW-0328">Glycosyltransferase</keyword>
<feature type="domain" description="Phosphoribosyltransferase" evidence="1">
    <location>
        <begin position="10"/>
        <end position="169"/>
    </location>
</feature>
<dbReference type="CDD" id="cd06223">
    <property type="entry name" value="PRTases_typeI"/>
    <property type="match status" value="1"/>
</dbReference>
<evidence type="ECO:0000313" key="3">
    <source>
        <dbReference type="Proteomes" id="UP000575985"/>
    </source>
</evidence>